<evidence type="ECO:0000259" key="2">
    <source>
        <dbReference type="Pfam" id="PF00206"/>
    </source>
</evidence>
<dbReference type="InterPro" id="IPR008948">
    <property type="entry name" value="L-Aspartase-like"/>
</dbReference>
<sequence length="160" mass="17646">MLEEINQEEMKTRHDIMAMINVVNRHSKGLGDYLHAGMTSNDVNDTATALQLKSFLILYVDSIKRLCLKISSIVKDYSSSVMMGRTHGQHASPVTLGLKMAVFLGEMNRHSERLIQVFPRILVGKIRGPVGSGAGLGPRALEIEEQSLTILGLQVEENST</sequence>
<dbReference type="InterPro" id="IPR000362">
    <property type="entry name" value="Fumarate_lyase_fam"/>
</dbReference>
<dbReference type="GO" id="GO:0070626">
    <property type="term" value="F:(S)-2-(5-amino-1-(5-phospho-D-ribosyl)imidazole-4-carboxamido) succinate lyase (fumarate-forming) activity"/>
    <property type="evidence" value="ECO:0007669"/>
    <property type="project" value="TreeGrafter"/>
</dbReference>
<dbReference type="AlphaFoldDB" id="T0Z9Y2"/>
<dbReference type="GO" id="GO:0005829">
    <property type="term" value="C:cytosol"/>
    <property type="evidence" value="ECO:0007669"/>
    <property type="project" value="TreeGrafter"/>
</dbReference>
<dbReference type="PRINTS" id="PR00149">
    <property type="entry name" value="FUMRATELYASE"/>
</dbReference>
<feature type="domain" description="Fumarate lyase N-terminal" evidence="2">
    <location>
        <begin position="16"/>
        <end position="146"/>
    </location>
</feature>
<name>T0Z9Y2_9ZZZZ</name>
<evidence type="ECO:0000313" key="3">
    <source>
        <dbReference type="EMBL" id="EQD44766.1"/>
    </source>
</evidence>
<dbReference type="PANTHER" id="PTHR43172:SF1">
    <property type="entry name" value="ADENYLOSUCCINATE LYASE"/>
    <property type="match status" value="1"/>
</dbReference>
<dbReference type="InterPro" id="IPR022761">
    <property type="entry name" value="Fumarate_lyase_N"/>
</dbReference>
<accession>T0Z9Y2</accession>
<dbReference type="EMBL" id="AUZY01008815">
    <property type="protein sequence ID" value="EQD44766.1"/>
    <property type="molecule type" value="Genomic_DNA"/>
</dbReference>
<reference evidence="3" key="2">
    <citation type="journal article" date="2014" name="ISME J.">
        <title>Microbial stratification in low pH oxic and suboxic macroscopic growths along an acid mine drainage.</title>
        <authorList>
            <person name="Mendez-Garcia C."/>
            <person name="Mesa V."/>
            <person name="Sprenger R.R."/>
            <person name="Richter M."/>
            <person name="Diez M.S."/>
            <person name="Solano J."/>
            <person name="Bargiela R."/>
            <person name="Golyshina O.V."/>
            <person name="Manteca A."/>
            <person name="Ramos J.L."/>
            <person name="Gallego J.R."/>
            <person name="Llorente I."/>
            <person name="Martins Dos Santos V.A."/>
            <person name="Jensen O.N."/>
            <person name="Pelaez A.I."/>
            <person name="Sanchez J."/>
            <person name="Ferrer M."/>
        </authorList>
    </citation>
    <scope>NUCLEOTIDE SEQUENCE</scope>
</reference>
<dbReference type="Gene3D" id="1.20.200.10">
    <property type="entry name" value="Fumarase/aspartase (Central domain)"/>
    <property type="match status" value="1"/>
</dbReference>
<comment type="caution">
    <text evidence="3">The sequence shown here is derived from an EMBL/GenBank/DDBJ whole genome shotgun (WGS) entry which is preliminary data.</text>
</comment>
<keyword evidence="1 3" id="KW-0456">Lyase</keyword>
<feature type="non-terminal residue" evidence="3">
    <location>
        <position position="160"/>
    </location>
</feature>
<reference evidence="3" key="1">
    <citation type="submission" date="2013-08" db="EMBL/GenBank/DDBJ databases">
        <authorList>
            <person name="Mendez C."/>
            <person name="Richter M."/>
            <person name="Ferrer M."/>
            <person name="Sanchez J."/>
        </authorList>
    </citation>
    <scope>NUCLEOTIDE SEQUENCE</scope>
</reference>
<dbReference type="GO" id="GO:0044208">
    <property type="term" value="P:'de novo' AMP biosynthetic process"/>
    <property type="evidence" value="ECO:0007669"/>
    <property type="project" value="TreeGrafter"/>
</dbReference>
<dbReference type="GO" id="GO:0004018">
    <property type="term" value="F:N6-(1,2-dicarboxyethyl)AMP AMP-lyase (fumarate-forming) activity"/>
    <property type="evidence" value="ECO:0007669"/>
    <property type="project" value="TreeGrafter"/>
</dbReference>
<gene>
    <name evidence="3" type="ORF">B1B_13386</name>
</gene>
<dbReference type="PANTHER" id="PTHR43172">
    <property type="entry name" value="ADENYLOSUCCINATE LYASE"/>
    <property type="match status" value="1"/>
</dbReference>
<protein>
    <submittedName>
        <fullName evidence="3">Adenylosuccinate lyase</fullName>
    </submittedName>
</protein>
<dbReference type="SUPFAM" id="SSF48557">
    <property type="entry name" value="L-aspartase-like"/>
    <property type="match status" value="1"/>
</dbReference>
<proteinExistence type="predicted"/>
<evidence type="ECO:0000256" key="1">
    <source>
        <dbReference type="ARBA" id="ARBA00023239"/>
    </source>
</evidence>
<dbReference type="Pfam" id="PF00206">
    <property type="entry name" value="Lyase_1"/>
    <property type="match status" value="1"/>
</dbReference>
<organism evidence="3">
    <name type="scientific">mine drainage metagenome</name>
    <dbReference type="NCBI Taxonomy" id="410659"/>
    <lineage>
        <taxon>unclassified sequences</taxon>
        <taxon>metagenomes</taxon>
        <taxon>ecological metagenomes</taxon>
    </lineage>
</organism>